<sequence>MGIFFEILYIFNFLFDQLMLYIVGEYIFNTKIIIKTADSMSFGTQVGGIIILSTLFICFALFCYRHYKKRNVIFRNDYIFKNRIKKSLWLIFKIIFMLFLTVLILKYTFYMMVLWEKKHLDLNANDFLNNYNEDEFLRMVKDLMSNISIKDFESDFTTYTITFIFYYLIEFIFVIMLASIAYKYISIILFTILNLKKKNIFFEERIYFDENYCYRMFILFMLNLGFLITIKITMLMMIYKKNSEMIDKVSPYAFFVIAAMFFTKFKVSKIILLKPKINSQYRDMYKIKYNRSFFPIQFIYRRFLWKSHIRLIIFEDLMIKKIYNICEENKQEAKIANFLI</sequence>
<proteinExistence type="predicted"/>
<feature type="transmembrane region" description="Helical" evidence="1">
    <location>
        <begin position="251"/>
        <end position="272"/>
    </location>
</feature>
<evidence type="ECO:0000313" key="3">
    <source>
        <dbReference type="Proteomes" id="UP000323144"/>
    </source>
</evidence>
<dbReference type="Proteomes" id="UP000323144">
    <property type="component" value="Chromosome"/>
</dbReference>
<name>A0A5B9Y557_9MOLU</name>
<keyword evidence="1" id="KW-0812">Transmembrane</keyword>
<dbReference type="KEGG" id="schi:SCHIN_v1c07280"/>
<feature type="transmembrane region" description="Helical" evidence="1">
    <location>
        <begin position="88"/>
        <end position="110"/>
    </location>
</feature>
<keyword evidence="1" id="KW-0472">Membrane</keyword>
<gene>
    <name evidence="2" type="ORF">SCHIN_v1c07280</name>
</gene>
<dbReference type="EMBL" id="CP043026">
    <property type="protein sequence ID" value="QEH61923.1"/>
    <property type="molecule type" value="Genomic_DNA"/>
</dbReference>
<feature type="transmembrane region" description="Helical" evidence="1">
    <location>
        <begin position="164"/>
        <end position="195"/>
    </location>
</feature>
<feature type="transmembrane region" description="Helical" evidence="1">
    <location>
        <begin position="216"/>
        <end position="239"/>
    </location>
</feature>
<accession>A0A5B9Y557</accession>
<dbReference type="AlphaFoldDB" id="A0A5B9Y557"/>
<reference evidence="2 3" key="1">
    <citation type="submission" date="2019-08" db="EMBL/GenBank/DDBJ databases">
        <title>Complete genome sequence of Spiroplasma chinense CCH (DSM 19755).</title>
        <authorList>
            <person name="Shen H.-Y."/>
            <person name="Lin Y.-C."/>
            <person name="Chou L."/>
            <person name="Kuo C.-H."/>
        </authorList>
    </citation>
    <scope>NUCLEOTIDE SEQUENCE [LARGE SCALE GENOMIC DNA]</scope>
    <source>
        <strain evidence="2 3">CCH</strain>
    </source>
</reference>
<evidence type="ECO:0000256" key="1">
    <source>
        <dbReference type="SAM" id="Phobius"/>
    </source>
</evidence>
<keyword evidence="1" id="KW-1133">Transmembrane helix</keyword>
<keyword evidence="3" id="KW-1185">Reference proteome</keyword>
<protein>
    <submittedName>
        <fullName evidence="2">Uncharacterized protein</fullName>
    </submittedName>
</protein>
<organism evidence="2 3">
    <name type="scientific">Spiroplasma chinense</name>
    <dbReference type="NCBI Taxonomy" id="216932"/>
    <lineage>
        <taxon>Bacteria</taxon>
        <taxon>Bacillati</taxon>
        <taxon>Mycoplasmatota</taxon>
        <taxon>Mollicutes</taxon>
        <taxon>Entomoplasmatales</taxon>
        <taxon>Spiroplasmataceae</taxon>
        <taxon>Spiroplasma</taxon>
    </lineage>
</organism>
<feature type="transmembrane region" description="Helical" evidence="1">
    <location>
        <begin position="7"/>
        <end position="28"/>
    </location>
</feature>
<feature type="transmembrane region" description="Helical" evidence="1">
    <location>
        <begin position="48"/>
        <end position="67"/>
    </location>
</feature>
<dbReference type="RefSeq" id="WP_166508300.1">
    <property type="nucleotide sequence ID" value="NZ_CP043026.1"/>
</dbReference>
<evidence type="ECO:0000313" key="2">
    <source>
        <dbReference type="EMBL" id="QEH61923.1"/>
    </source>
</evidence>